<reference evidence="1 2" key="1">
    <citation type="submission" date="2019-02" db="EMBL/GenBank/DDBJ databases">
        <title>Genome sequences of Aliivibrio finisterrensis strains from farmed Atlantic salmon.</title>
        <authorList>
            <person name="Bowman J.P."/>
        </authorList>
    </citation>
    <scope>NUCLEOTIDE SEQUENCE [LARGE SCALE GENOMIC DNA]</scope>
    <source>
        <strain evidence="1 2">A32</strain>
    </source>
</reference>
<sequence length="374" mass="40536">MQPMAINNQRRKLLKSSLGAITLSPWLTACSSAPNSDKNAALISCSRTANGHFGAVVADNEGNPIHSVPLPARGHGVAITPNGELAVAFARRPGNYMQLFNIKTGVSYPITPSMPNRYFYGHGVFSSDGLTLYTTEGEKETSQGVIGVYQLQGTQLIKVKEFSGFGIGPHEVIRVDDTTLAIGVGGVHTKGRVPLNLESMKPALVYLSTSSGEVLERVGLADHKLSIRHLSLMDDGRVLCGQQYRGEPEDGVPLVAVHRRGEALQQLNAEPEEWLRFNHYIASIAVLGDLVVATSPRGNCYGVWNLKNNQLVEIASLADASGVVVNSRDNLLPQWHISSGTGKVITRSENGEMVSHQTNVMWDNHWSQIPQTVI</sequence>
<dbReference type="OrthoDB" id="5624218at2"/>
<protein>
    <submittedName>
        <fullName evidence="1">DUF1513 domain-containing protein</fullName>
    </submittedName>
</protein>
<dbReference type="Proteomes" id="UP000293465">
    <property type="component" value="Unassembled WGS sequence"/>
</dbReference>
<accession>A0A4Q5KNJ3</accession>
<dbReference type="EMBL" id="SEZJ01000005">
    <property type="protein sequence ID" value="RYU47018.1"/>
    <property type="molecule type" value="Genomic_DNA"/>
</dbReference>
<dbReference type="Pfam" id="PF07433">
    <property type="entry name" value="DUF1513"/>
    <property type="match status" value="1"/>
</dbReference>
<evidence type="ECO:0000313" key="2">
    <source>
        <dbReference type="Proteomes" id="UP000293465"/>
    </source>
</evidence>
<comment type="caution">
    <text evidence="1">The sequence shown here is derived from an EMBL/GenBank/DDBJ whole genome shotgun (WGS) entry which is preliminary data.</text>
</comment>
<dbReference type="InterPro" id="IPR008311">
    <property type="entry name" value="UCP028101"/>
</dbReference>
<proteinExistence type="predicted"/>
<evidence type="ECO:0000313" key="1">
    <source>
        <dbReference type="EMBL" id="RYU47018.1"/>
    </source>
</evidence>
<organism evidence="1 2">
    <name type="scientific">Aliivibrio finisterrensis</name>
    <dbReference type="NCBI Taxonomy" id="511998"/>
    <lineage>
        <taxon>Bacteria</taxon>
        <taxon>Pseudomonadati</taxon>
        <taxon>Pseudomonadota</taxon>
        <taxon>Gammaproteobacteria</taxon>
        <taxon>Vibrionales</taxon>
        <taxon>Vibrionaceae</taxon>
        <taxon>Aliivibrio</taxon>
    </lineage>
</organism>
<dbReference type="PIRSF" id="PIRSF028101">
    <property type="entry name" value="UCP028101"/>
    <property type="match status" value="1"/>
</dbReference>
<gene>
    <name evidence="1" type="ORF">ERW49_07760</name>
</gene>
<dbReference type="AlphaFoldDB" id="A0A4Q5KNJ3"/>
<dbReference type="InterPro" id="IPR011044">
    <property type="entry name" value="Quino_amine_DH_bsu"/>
</dbReference>
<name>A0A4Q5KNJ3_9GAMM</name>
<dbReference type="SUPFAM" id="SSF50969">
    <property type="entry name" value="YVTN repeat-like/Quinoprotein amine dehydrogenase"/>
    <property type="match status" value="1"/>
</dbReference>